<gene>
    <name evidence="2" type="ORF">HDA36_001401</name>
</gene>
<proteinExistence type="predicted"/>
<accession>A0A7W8QIW7</accession>
<dbReference type="AlphaFoldDB" id="A0A7W8QIW7"/>
<evidence type="ECO:0000313" key="3">
    <source>
        <dbReference type="Proteomes" id="UP000572635"/>
    </source>
</evidence>
<dbReference type="RefSeq" id="WP_184390876.1">
    <property type="nucleotide sequence ID" value="NZ_JACHDB010000001.1"/>
</dbReference>
<protein>
    <submittedName>
        <fullName evidence="2">Uncharacterized protein</fullName>
    </submittedName>
</protein>
<keyword evidence="3" id="KW-1185">Reference proteome</keyword>
<dbReference type="EMBL" id="JACHDB010000001">
    <property type="protein sequence ID" value="MBB5431317.1"/>
    <property type="molecule type" value="Genomic_DNA"/>
</dbReference>
<feature type="transmembrane region" description="Helical" evidence="1">
    <location>
        <begin position="30"/>
        <end position="49"/>
    </location>
</feature>
<keyword evidence="1" id="KW-0472">Membrane</keyword>
<organism evidence="2 3">
    <name type="scientific">Nocardiopsis composta</name>
    <dbReference type="NCBI Taxonomy" id="157465"/>
    <lineage>
        <taxon>Bacteria</taxon>
        <taxon>Bacillati</taxon>
        <taxon>Actinomycetota</taxon>
        <taxon>Actinomycetes</taxon>
        <taxon>Streptosporangiales</taxon>
        <taxon>Nocardiopsidaceae</taxon>
        <taxon>Nocardiopsis</taxon>
    </lineage>
</organism>
<dbReference type="Proteomes" id="UP000572635">
    <property type="component" value="Unassembled WGS sequence"/>
</dbReference>
<evidence type="ECO:0000313" key="2">
    <source>
        <dbReference type="EMBL" id="MBB5431317.1"/>
    </source>
</evidence>
<evidence type="ECO:0000256" key="1">
    <source>
        <dbReference type="SAM" id="Phobius"/>
    </source>
</evidence>
<keyword evidence="1" id="KW-0812">Transmembrane</keyword>
<sequence length="73" mass="7879">MIIPVDRFVADAGHAAVRDLLAVLAAHPHVLLIPVALMGLALFFAVLGARRRPDELVSRSLAEARAEREEAGR</sequence>
<name>A0A7W8QIW7_9ACTN</name>
<reference evidence="2 3" key="1">
    <citation type="submission" date="2020-08" db="EMBL/GenBank/DDBJ databases">
        <title>Sequencing the genomes of 1000 actinobacteria strains.</title>
        <authorList>
            <person name="Klenk H.-P."/>
        </authorList>
    </citation>
    <scope>NUCLEOTIDE SEQUENCE [LARGE SCALE GENOMIC DNA]</scope>
    <source>
        <strain evidence="2 3">DSM 44551</strain>
    </source>
</reference>
<comment type="caution">
    <text evidence="2">The sequence shown here is derived from an EMBL/GenBank/DDBJ whole genome shotgun (WGS) entry which is preliminary data.</text>
</comment>
<keyword evidence="1" id="KW-1133">Transmembrane helix</keyword>